<dbReference type="InParanoid" id="A0A1X7SUR5"/>
<sequence>MYTNIDNTTGLTAVRKAFNRNPDPNRPDDAILQLLEICLSRNDFTFNGKTYLQTSGTAMGKRFAPSSDIKLKKDKPVSNHFNLDDHSIDDLTLIPIERIEIDLPEDETTKFRQSREAHWIETLNTARPIGLNIHHNVGIAPFVVPFNTTSNRASKIVHAHYKSLQEKFPHVYKQKMIVAYSKNKNLNDNIVHSKLKTIST</sequence>
<dbReference type="EnsemblMetazoa" id="Aqu2.1.05894_001">
    <property type="protein sequence ID" value="Aqu2.1.05894_001"/>
    <property type="gene ID" value="Aqu2.1.05894"/>
</dbReference>
<proteinExistence type="predicted"/>
<evidence type="ECO:0000313" key="1">
    <source>
        <dbReference type="EnsemblMetazoa" id="Aqu2.1.05894_001"/>
    </source>
</evidence>
<name>A0A1X7SUR5_AMPQE</name>
<organism evidence="1">
    <name type="scientific">Amphimedon queenslandica</name>
    <name type="common">Sponge</name>
    <dbReference type="NCBI Taxonomy" id="400682"/>
    <lineage>
        <taxon>Eukaryota</taxon>
        <taxon>Metazoa</taxon>
        <taxon>Porifera</taxon>
        <taxon>Demospongiae</taxon>
        <taxon>Heteroscleromorpha</taxon>
        <taxon>Haplosclerida</taxon>
        <taxon>Niphatidae</taxon>
        <taxon>Amphimedon</taxon>
    </lineage>
</organism>
<dbReference type="eggNOG" id="ENOG502T3ZC">
    <property type="taxonomic scope" value="Eukaryota"/>
</dbReference>
<dbReference type="AlphaFoldDB" id="A0A1X7SUR5"/>
<dbReference type="PANTHER" id="PTHR21301">
    <property type="entry name" value="REVERSE TRANSCRIPTASE"/>
    <property type="match status" value="1"/>
</dbReference>
<reference evidence="1" key="1">
    <citation type="submission" date="2017-05" db="UniProtKB">
        <authorList>
            <consortium name="EnsemblMetazoa"/>
        </authorList>
    </citation>
    <scope>IDENTIFICATION</scope>
</reference>
<protein>
    <submittedName>
        <fullName evidence="1">Uncharacterized protein</fullName>
    </submittedName>
</protein>
<dbReference type="PANTHER" id="PTHR21301:SF10">
    <property type="entry name" value="REVERSE TRANSCRIPTASE DOMAIN-CONTAINING PROTEIN"/>
    <property type="match status" value="1"/>
</dbReference>
<accession>A0A1X7SUR5</accession>